<dbReference type="InterPro" id="IPR011990">
    <property type="entry name" value="TPR-like_helical_dom_sf"/>
</dbReference>
<accession>A0A2V1P140</accession>
<evidence type="ECO:0000256" key="3">
    <source>
        <dbReference type="PROSITE-ProRule" id="PRU00339"/>
    </source>
</evidence>
<dbReference type="SUPFAM" id="SSF48452">
    <property type="entry name" value="TPR-like"/>
    <property type="match status" value="1"/>
</dbReference>
<name>A0A2V1P140_9RHOB</name>
<evidence type="ECO:0000256" key="2">
    <source>
        <dbReference type="ARBA" id="ARBA00022803"/>
    </source>
</evidence>
<dbReference type="RefSeq" id="WP_109389468.1">
    <property type="nucleotide sequence ID" value="NZ_QETF01000016.1"/>
</dbReference>
<dbReference type="Pfam" id="PF13432">
    <property type="entry name" value="TPR_16"/>
    <property type="match status" value="1"/>
</dbReference>
<gene>
    <name evidence="4" type="ORF">DFK10_12990</name>
</gene>
<dbReference type="InterPro" id="IPR019734">
    <property type="entry name" value="TPR_rpt"/>
</dbReference>
<sequence length="178" mass="19659">MKSLLPFVLLAGPALADCPAPPDHSRAIDTALAELQDSANEMEAREVNGQLWELWLDAPDERAQAMLDEGMARRESYDFLGSIDVLSRLVDYCPDYAEGYNQRAFSYFLARDFESAVADLERTIALNPDHIGALSGMALALIELGRAAEAVPWLRRAVDLHPYLAERALLDSLPGEDI</sequence>
<dbReference type="SMART" id="SM00028">
    <property type="entry name" value="TPR"/>
    <property type="match status" value="2"/>
</dbReference>
<comment type="caution">
    <text evidence="4">The sequence shown here is derived from an EMBL/GenBank/DDBJ whole genome shotgun (WGS) entry which is preliminary data.</text>
</comment>
<dbReference type="GO" id="GO:0006620">
    <property type="term" value="P:post-translational protein targeting to endoplasmic reticulum membrane"/>
    <property type="evidence" value="ECO:0007669"/>
    <property type="project" value="TreeGrafter"/>
</dbReference>
<dbReference type="OrthoDB" id="9815010at2"/>
<feature type="repeat" description="TPR" evidence="3">
    <location>
        <begin position="97"/>
        <end position="130"/>
    </location>
</feature>
<proteinExistence type="predicted"/>
<dbReference type="EMBL" id="QETF01000016">
    <property type="protein sequence ID" value="PWG16249.1"/>
    <property type="molecule type" value="Genomic_DNA"/>
</dbReference>
<dbReference type="Proteomes" id="UP000245293">
    <property type="component" value="Unassembled WGS sequence"/>
</dbReference>
<reference evidence="5" key="1">
    <citation type="submission" date="2018-05" db="EMBL/GenBank/DDBJ databases">
        <authorList>
            <person name="Du Z."/>
            <person name="Wang X."/>
        </authorList>
    </citation>
    <scope>NUCLEOTIDE SEQUENCE [LARGE SCALE GENOMIC DNA]</scope>
    <source>
        <strain evidence="5">WDS4C29</strain>
    </source>
</reference>
<dbReference type="PANTHER" id="PTHR45831:SF2">
    <property type="entry name" value="LD24721P"/>
    <property type="match status" value="1"/>
</dbReference>
<dbReference type="GO" id="GO:0060090">
    <property type="term" value="F:molecular adaptor activity"/>
    <property type="evidence" value="ECO:0007669"/>
    <property type="project" value="TreeGrafter"/>
</dbReference>
<dbReference type="AlphaFoldDB" id="A0A2V1P140"/>
<keyword evidence="5" id="KW-1185">Reference proteome</keyword>
<organism evidence="4 5">
    <name type="scientific">Salibaculum griseiflavum</name>
    <dbReference type="NCBI Taxonomy" id="1914409"/>
    <lineage>
        <taxon>Bacteria</taxon>
        <taxon>Pseudomonadati</taxon>
        <taxon>Pseudomonadota</taxon>
        <taxon>Alphaproteobacteria</taxon>
        <taxon>Rhodobacterales</taxon>
        <taxon>Roseobacteraceae</taxon>
        <taxon>Salibaculum</taxon>
    </lineage>
</organism>
<evidence type="ECO:0000313" key="4">
    <source>
        <dbReference type="EMBL" id="PWG16249.1"/>
    </source>
</evidence>
<dbReference type="PANTHER" id="PTHR45831">
    <property type="entry name" value="LD24721P"/>
    <property type="match status" value="1"/>
</dbReference>
<keyword evidence="2 3" id="KW-0802">TPR repeat</keyword>
<dbReference type="Gene3D" id="1.25.40.10">
    <property type="entry name" value="Tetratricopeptide repeat domain"/>
    <property type="match status" value="1"/>
</dbReference>
<keyword evidence="1" id="KW-0677">Repeat</keyword>
<protein>
    <submittedName>
        <fullName evidence="4">Uncharacterized protein</fullName>
    </submittedName>
</protein>
<evidence type="ECO:0000256" key="1">
    <source>
        <dbReference type="ARBA" id="ARBA00022737"/>
    </source>
</evidence>
<dbReference type="InterPro" id="IPR047150">
    <property type="entry name" value="SGT"/>
</dbReference>
<dbReference type="PROSITE" id="PS50005">
    <property type="entry name" value="TPR"/>
    <property type="match status" value="1"/>
</dbReference>
<evidence type="ECO:0000313" key="5">
    <source>
        <dbReference type="Proteomes" id="UP000245293"/>
    </source>
</evidence>
<dbReference type="GO" id="GO:0072380">
    <property type="term" value="C:TRC complex"/>
    <property type="evidence" value="ECO:0007669"/>
    <property type="project" value="TreeGrafter"/>
</dbReference>
<dbReference type="GO" id="GO:0016020">
    <property type="term" value="C:membrane"/>
    <property type="evidence" value="ECO:0007669"/>
    <property type="project" value="TreeGrafter"/>
</dbReference>